<dbReference type="RefSeq" id="WP_062834611.1">
    <property type="nucleotide sequence ID" value="NZ_BCNV01000001.1"/>
</dbReference>
<sequence length="80" mass="9089">MKIKFRDVYEILQNNRKAVLDMGLDVTNVLDGEGKCLISDELDVLKESYADLYNSDIKLNENIDAIRAKANSCYKCLDLS</sequence>
<protein>
    <submittedName>
        <fullName evidence="1">Uncharacterized protein</fullName>
    </submittedName>
</protein>
<reference evidence="2" key="2">
    <citation type="submission" date="2016-01" db="EMBL/GenBank/DDBJ databases">
        <title>Draft Genome Sequence of Paenibacillus amylolyticus Heshi-A3 that Was Isolated from Fermented Rice Bran with Aging Salted Mackerel, Which Was Named Heshiko as Traditional Fermented Seafood in Japan.</title>
        <authorList>
            <person name="Akuzawa S."/>
            <person name="Nakagawa J."/>
            <person name="Kanekatsu T."/>
            <person name="Kubota E."/>
            <person name="Ohtake R."/>
            <person name="Suzuki T."/>
            <person name="Kanesaki Y."/>
        </authorList>
    </citation>
    <scope>NUCLEOTIDE SEQUENCE [LARGE SCALE GENOMIC DNA]</scope>
    <source>
        <strain evidence="2">Heshi-A3</strain>
    </source>
</reference>
<proteinExistence type="predicted"/>
<accession>A0A117I1B8</accession>
<dbReference type="EMBL" id="BCNV01000001">
    <property type="protein sequence ID" value="GAS81992.1"/>
    <property type="molecule type" value="Genomic_DNA"/>
</dbReference>
<reference evidence="1 2" key="1">
    <citation type="journal article" date="2016" name="Genome Announc.">
        <title>Draft Genome Sequence of Paenibacillus amylolyticus Heshi-A3, Isolated from Fermented Rice Bran in a Japanese Fermented Seafood Dish.</title>
        <authorList>
            <person name="Akuzawa S."/>
            <person name="Nagaoka J."/>
            <person name="Kanekatsu M."/>
            <person name="Kubota E."/>
            <person name="Ohtake R."/>
            <person name="Suzuki T."/>
            <person name="Kanesaki Y."/>
        </authorList>
    </citation>
    <scope>NUCLEOTIDE SEQUENCE [LARGE SCALE GENOMIC DNA]</scope>
    <source>
        <strain evidence="1 2">Heshi-A3</strain>
    </source>
</reference>
<comment type="caution">
    <text evidence="1">The sequence shown here is derived from an EMBL/GenBank/DDBJ whole genome shotgun (WGS) entry which is preliminary data.</text>
</comment>
<evidence type="ECO:0000313" key="2">
    <source>
        <dbReference type="Proteomes" id="UP000069697"/>
    </source>
</evidence>
<evidence type="ECO:0000313" key="1">
    <source>
        <dbReference type="EMBL" id="GAS81992.1"/>
    </source>
</evidence>
<dbReference type="Proteomes" id="UP000069697">
    <property type="component" value="Unassembled WGS sequence"/>
</dbReference>
<gene>
    <name evidence="1" type="ORF">PAHA3_2066</name>
</gene>
<name>A0A117I1B8_PAEAM</name>
<dbReference type="AlphaFoldDB" id="A0A117I1B8"/>
<organism evidence="1 2">
    <name type="scientific">Paenibacillus amylolyticus</name>
    <dbReference type="NCBI Taxonomy" id="1451"/>
    <lineage>
        <taxon>Bacteria</taxon>
        <taxon>Bacillati</taxon>
        <taxon>Bacillota</taxon>
        <taxon>Bacilli</taxon>
        <taxon>Bacillales</taxon>
        <taxon>Paenibacillaceae</taxon>
        <taxon>Paenibacillus</taxon>
    </lineage>
</organism>